<dbReference type="InterPro" id="IPR017927">
    <property type="entry name" value="FAD-bd_FR_type"/>
</dbReference>
<keyword evidence="13 20" id="KW-0756">Sterol biosynthesis</keyword>
<feature type="binding site" evidence="20">
    <location>
        <begin position="440"/>
        <end position="443"/>
    </location>
    <ligand>
        <name>FAD</name>
        <dbReference type="ChEBI" id="CHEBI:57692"/>
    </ligand>
</feature>
<dbReference type="PANTHER" id="PTHR19384:SF17">
    <property type="entry name" value="NADPH--CYTOCHROME P450 REDUCTASE"/>
    <property type="match status" value="1"/>
</dbReference>
<evidence type="ECO:0000256" key="6">
    <source>
        <dbReference type="ARBA" id="ARBA00022787"/>
    </source>
</evidence>
<dbReference type="InterPro" id="IPR001433">
    <property type="entry name" value="OxRdtase_FAD/NAD-bd"/>
</dbReference>
<dbReference type="InterPro" id="IPR023173">
    <property type="entry name" value="NADPH_Cyt_P450_Rdtase_alpha"/>
</dbReference>
<dbReference type="EC" id="1.6.2.4" evidence="20 21"/>
<evidence type="ECO:0000256" key="20">
    <source>
        <dbReference type="HAMAP-Rule" id="MF_03212"/>
    </source>
</evidence>
<keyword evidence="5" id="KW-0812">Transmembrane</keyword>
<evidence type="ECO:0000256" key="9">
    <source>
        <dbReference type="ARBA" id="ARBA00022857"/>
    </source>
</evidence>
<dbReference type="PIRSF" id="PIRSF000208">
    <property type="entry name" value="P450R"/>
    <property type="match status" value="1"/>
</dbReference>
<dbReference type="Pfam" id="PF00258">
    <property type="entry name" value="Flavodoxin_1"/>
    <property type="match status" value="1"/>
</dbReference>
<evidence type="ECO:0000259" key="23">
    <source>
        <dbReference type="PROSITE" id="PS51384"/>
    </source>
</evidence>
<keyword evidence="3 20" id="KW-0285">Flavoprotein</keyword>
<dbReference type="InterPro" id="IPR008254">
    <property type="entry name" value="Flavodoxin/NO_synth"/>
</dbReference>
<keyword evidence="16 20" id="KW-0472">Membrane</keyword>
<keyword evidence="14 20" id="KW-0443">Lipid metabolism</keyword>
<evidence type="ECO:0000256" key="16">
    <source>
        <dbReference type="ARBA" id="ARBA00023136"/>
    </source>
</evidence>
<keyword evidence="7 20" id="KW-0256">Endoplasmic reticulum</keyword>
<evidence type="ECO:0000256" key="1">
    <source>
        <dbReference type="ARBA" id="ARBA00022475"/>
    </source>
</evidence>
<feature type="domain" description="FAD-binding FR-type" evidence="23">
    <location>
        <begin position="267"/>
        <end position="512"/>
    </location>
</feature>
<evidence type="ECO:0000256" key="3">
    <source>
        <dbReference type="ARBA" id="ARBA00022630"/>
    </source>
</evidence>
<keyword evidence="17 20" id="KW-1207">Sterol metabolism</keyword>
<dbReference type="GO" id="GO:0006696">
    <property type="term" value="P:ergosterol biosynthetic process"/>
    <property type="evidence" value="ECO:0007669"/>
    <property type="project" value="UniProtKB-UniRule"/>
</dbReference>
<dbReference type="PRINTS" id="PR00371">
    <property type="entry name" value="FPNCR"/>
</dbReference>
<feature type="binding site" evidence="20">
    <location>
        <begin position="603"/>
        <end position="604"/>
    </location>
    <ligand>
        <name>NADP(+)</name>
        <dbReference type="ChEBI" id="CHEBI:58349"/>
    </ligand>
</feature>
<dbReference type="Gene3D" id="3.40.50.360">
    <property type="match status" value="1"/>
</dbReference>
<comment type="subcellular location">
    <subcellularLocation>
        <location evidence="20">Endoplasmic reticulum membrane</location>
        <topology evidence="20">Single-pass membrane protein</topology>
        <orientation evidence="20">Cytoplasmic side</orientation>
    </subcellularLocation>
    <subcellularLocation>
        <location evidence="20">Mitochondrion outer membrane</location>
        <topology evidence="20">Single-pass membrane protein</topology>
        <orientation evidence="20">Cytoplasmic side</orientation>
    </subcellularLocation>
    <subcellularLocation>
        <location evidence="20">Cell membrane</location>
        <topology evidence="20">Single-pass membrane protein</topology>
        <orientation evidence="20">Cytoplasmic side</orientation>
    </subcellularLocation>
</comment>
<dbReference type="OrthoDB" id="1856718at2759"/>
<dbReference type="GO" id="GO:0003958">
    <property type="term" value="F:NADPH-hemoprotein reductase activity"/>
    <property type="evidence" value="ECO:0007669"/>
    <property type="project" value="UniProtKB-UniRule"/>
</dbReference>
<feature type="binding site" evidence="20">
    <location>
        <begin position="458"/>
        <end position="460"/>
    </location>
    <ligand>
        <name>FAD</name>
        <dbReference type="ChEBI" id="CHEBI:57692"/>
    </ligand>
</feature>
<dbReference type="GO" id="GO:0005886">
    <property type="term" value="C:plasma membrane"/>
    <property type="evidence" value="ECO:0007669"/>
    <property type="project" value="UniProtKB-SubCell"/>
</dbReference>
<dbReference type="AlphaFoldDB" id="A0A7H9AWJ0"/>
<dbReference type="EMBL" id="CP058604">
    <property type="protein sequence ID" value="QLG70507.1"/>
    <property type="molecule type" value="Genomic_DNA"/>
</dbReference>
<feature type="binding site" evidence="20">
    <location>
        <position position="286"/>
    </location>
    <ligand>
        <name>NADP(+)</name>
        <dbReference type="ChEBI" id="CHEBI:58349"/>
    </ligand>
</feature>
<evidence type="ECO:0000256" key="21">
    <source>
        <dbReference type="PIRNR" id="PIRNR000208"/>
    </source>
</evidence>
<dbReference type="GO" id="GO:0005741">
    <property type="term" value="C:mitochondrial outer membrane"/>
    <property type="evidence" value="ECO:0007669"/>
    <property type="project" value="UniProtKB-SubCell"/>
</dbReference>
<comment type="caution">
    <text evidence="20">Lacks conserved residue(s) required for the propagation of feature annotation.</text>
</comment>
<dbReference type="InterPro" id="IPR001709">
    <property type="entry name" value="Flavoprot_Pyr_Nucl_cyt_Rdtase"/>
</dbReference>
<dbReference type="GO" id="GO:0005789">
    <property type="term" value="C:endoplasmic reticulum membrane"/>
    <property type="evidence" value="ECO:0007669"/>
    <property type="project" value="UniProtKB-SubCell"/>
</dbReference>
<evidence type="ECO:0000313" key="25">
    <source>
        <dbReference type="Proteomes" id="UP000509704"/>
    </source>
</evidence>
<evidence type="ECO:0000256" key="19">
    <source>
        <dbReference type="ARBA" id="ARBA00049342"/>
    </source>
</evidence>
<name>A0A7H9AWJ0_ZYGMR</name>
<evidence type="ECO:0000256" key="8">
    <source>
        <dbReference type="ARBA" id="ARBA00022827"/>
    </source>
</evidence>
<dbReference type="Gene3D" id="2.40.30.10">
    <property type="entry name" value="Translation factors"/>
    <property type="match status" value="1"/>
</dbReference>
<dbReference type="PANTHER" id="PTHR19384">
    <property type="entry name" value="NITRIC OXIDE SYNTHASE-RELATED"/>
    <property type="match status" value="1"/>
</dbReference>
<dbReference type="Gene3D" id="3.40.50.80">
    <property type="entry name" value="Nucleotide-binding domain of ferredoxin-NADP reductase (FNR) module"/>
    <property type="match status" value="1"/>
</dbReference>
<feature type="binding site" evidence="20">
    <location>
        <begin position="117"/>
        <end position="120"/>
    </location>
    <ligand>
        <name>FMN</name>
        <dbReference type="ChEBI" id="CHEBI:58210"/>
    </ligand>
</feature>
<keyword evidence="10 20" id="KW-0752">Steroid biosynthesis</keyword>
<comment type="cofactor">
    <cofactor evidence="20">
        <name>FAD</name>
        <dbReference type="ChEBI" id="CHEBI:57692"/>
    </cofactor>
    <text evidence="20">Binds 1 FAD per monomer.</text>
</comment>
<evidence type="ECO:0000256" key="7">
    <source>
        <dbReference type="ARBA" id="ARBA00022824"/>
    </source>
</evidence>
<dbReference type="FunFam" id="3.40.50.80:FF:000001">
    <property type="entry name" value="NADPH--cytochrome P450 reductase 1"/>
    <property type="match status" value="1"/>
</dbReference>
<sequence>MILGLDNTDFYVLCGLALAIGLYLKRDTLKELFMSNDDDITISGGSRDIVEVLRENGKNYLVLFGSQTGTAEDYAKKFAKELAAKFELNVMCADIEKYDYHNLNELPSNVVVSFFISTYGEGDFPDGAVQFEEFLQNAESSDLENLKYTIFGLGNSTYEFYNGAAKKAVKYLDQAGSKIIGKFGQGDDGAGTTDEDFLSWKSDVLEVLKDQLHLDEHEQRYIPSFKFEKLGSIEEKVSLGEPSLQYLPCNKLSFNDENIQLGPYDLHQPFVAPVVKSFELCKGKERSCIHTEIDISGSNMKYSTGDHAGVWPSNADEKVKDFLDIFNLDPETIFDLSPLDSTIKVPFPTPTTIGAAARHYMEITGPVSRQTFGLFEQFAPNEDIKAKIAELANDKSAFAKEIHGKYYNLADALKELSGENKWDKVSFVFLIETIPRLQPRYYSISSSSLCEKQTIHVTSIVEDFPNPEGGKPVVGVTTNLLRNIEYAFNGKDNKDLPVHYDLNGPRSLFKNFKIPIHVRRSTFKLPSNPSTPVLMFGPGTGVAPFRGFIRERVKFIENQENVKLGKHLLFYGSRNKDDFLYQNEWPEYAKKLDGSFEMIVCHSRLPNEKKVYIQDKLIEREADVLGMINNGAFIYVCGDAKGMAQGVSAALVDILSRGKSIEKAEASEMIKMLKTSGRYQEDVW</sequence>
<evidence type="ECO:0000313" key="24">
    <source>
        <dbReference type="EMBL" id="QLG70507.1"/>
    </source>
</evidence>
<dbReference type="InterPro" id="IPR017938">
    <property type="entry name" value="Riboflavin_synthase-like_b-brl"/>
</dbReference>
<keyword evidence="1 20" id="KW-1003">Cell membrane</keyword>
<dbReference type="InterPro" id="IPR039261">
    <property type="entry name" value="FNR_nucleotide-bd"/>
</dbReference>
<accession>A0A7H9AWJ0</accession>
<keyword evidence="6 20" id="KW-1000">Mitochondrion outer membrane</keyword>
<gene>
    <name evidence="20" type="primary">NCP1</name>
    <name evidence="24" type="ORF">HG535_0A04470</name>
</gene>
<keyword evidence="12 20" id="KW-0560">Oxidoreductase</keyword>
<keyword evidence="2 20" id="KW-0444">Lipid biosynthesis</keyword>
<keyword evidence="11" id="KW-1133">Transmembrane helix</keyword>
<evidence type="ECO:0000256" key="2">
    <source>
        <dbReference type="ARBA" id="ARBA00022516"/>
    </source>
</evidence>
<evidence type="ECO:0000259" key="22">
    <source>
        <dbReference type="PROSITE" id="PS50902"/>
    </source>
</evidence>
<protein>
    <recommendedName>
        <fullName evidence="20 21">NADPH--cytochrome P450 reductase</fullName>
        <shortName evidence="20">CPR</shortName>
        <shortName evidence="20">P450R</shortName>
        <ecNumber evidence="20 21">1.6.2.4</ecNumber>
    </recommendedName>
</protein>
<keyword evidence="25" id="KW-1185">Reference proteome</keyword>
<keyword evidence="8 20" id="KW-0274">FAD</keyword>
<proteinExistence type="inferred from homology"/>
<dbReference type="Pfam" id="PF00175">
    <property type="entry name" value="NAD_binding_1"/>
    <property type="match status" value="1"/>
</dbReference>
<evidence type="ECO:0000256" key="4">
    <source>
        <dbReference type="ARBA" id="ARBA00022643"/>
    </source>
</evidence>
<reference evidence="24 25" key="1">
    <citation type="submission" date="2020-07" db="EMBL/GenBank/DDBJ databases">
        <title>The yeast mating-type switching endonuclease HO is a domesticated member of an unorthodox homing genetic element family.</title>
        <authorList>
            <person name="Coughlan A.Y."/>
            <person name="Lombardi L."/>
            <person name="Braun-Galleani S."/>
            <person name="Martos A.R."/>
            <person name="Galeote V."/>
            <person name="Bigey F."/>
            <person name="Dequin S."/>
            <person name="Byrne K.P."/>
            <person name="Wolfe K.H."/>
        </authorList>
    </citation>
    <scope>NUCLEOTIDE SEQUENCE [LARGE SCALE GENOMIC DNA]</scope>
    <source>
        <strain evidence="24 25">NRRL Y-6702</strain>
    </source>
</reference>
<organism evidence="24 25">
    <name type="scientific">Zygotorulaspora mrakii</name>
    <name type="common">Zygosaccharomyces mrakii</name>
    <dbReference type="NCBI Taxonomy" id="42260"/>
    <lineage>
        <taxon>Eukaryota</taxon>
        <taxon>Fungi</taxon>
        <taxon>Dikarya</taxon>
        <taxon>Ascomycota</taxon>
        <taxon>Saccharomycotina</taxon>
        <taxon>Saccharomycetes</taxon>
        <taxon>Saccharomycetales</taxon>
        <taxon>Saccharomycetaceae</taxon>
        <taxon>Zygotorulaspora</taxon>
    </lineage>
</organism>
<feature type="binding site" evidence="20">
    <location>
        <begin position="66"/>
        <end position="71"/>
    </location>
    <ligand>
        <name>FMN</name>
        <dbReference type="ChEBI" id="CHEBI:58210"/>
    </ligand>
</feature>
<feature type="binding site" evidence="20">
    <location>
        <begin position="153"/>
        <end position="162"/>
    </location>
    <ligand>
        <name>FMN</name>
        <dbReference type="ChEBI" id="CHEBI:58210"/>
    </ligand>
</feature>
<dbReference type="Pfam" id="PF00667">
    <property type="entry name" value="FAD_binding_1"/>
    <property type="match status" value="1"/>
</dbReference>
<feature type="binding site" evidence="20">
    <location>
        <begin position="475"/>
        <end position="478"/>
    </location>
    <ligand>
        <name>FAD</name>
        <dbReference type="ChEBI" id="CHEBI:57692"/>
    </ligand>
</feature>
<dbReference type="InterPro" id="IPR023208">
    <property type="entry name" value="P450R"/>
</dbReference>
<dbReference type="InterPro" id="IPR001094">
    <property type="entry name" value="Flavdoxin-like"/>
</dbReference>
<dbReference type="GO" id="GO:0050660">
    <property type="term" value="F:flavin adenine dinucleotide binding"/>
    <property type="evidence" value="ECO:0007669"/>
    <property type="project" value="UniProtKB-UniRule"/>
</dbReference>
<evidence type="ECO:0000256" key="14">
    <source>
        <dbReference type="ARBA" id="ARBA00023098"/>
    </source>
</evidence>
<dbReference type="Proteomes" id="UP000509704">
    <property type="component" value="Chromosome 1"/>
</dbReference>
<feature type="binding site" evidence="20">
    <location>
        <position position="684"/>
    </location>
    <ligand>
        <name>FAD</name>
        <dbReference type="ChEBI" id="CHEBI:57692"/>
    </ligand>
</feature>
<dbReference type="FunFam" id="1.20.990.10:FF:000009">
    <property type="entry name" value="NADPH--cytochrome P450 reductase"/>
    <property type="match status" value="1"/>
</dbReference>
<evidence type="ECO:0000256" key="11">
    <source>
        <dbReference type="ARBA" id="ARBA00022989"/>
    </source>
</evidence>
<comment type="catalytic activity">
    <reaction evidence="19 20 21">
        <text>2 oxidized [cytochrome P450] + NADPH = 2 reduced [cytochrome P450] + NADP(+) + H(+)</text>
        <dbReference type="Rhea" id="RHEA:24040"/>
        <dbReference type="Rhea" id="RHEA-COMP:14627"/>
        <dbReference type="Rhea" id="RHEA-COMP:14628"/>
        <dbReference type="ChEBI" id="CHEBI:15378"/>
        <dbReference type="ChEBI" id="CHEBI:55376"/>
        <dbReference type="ChEBI" id="CHEBI:57783"/>
        <dbReference type="ChEBI" id="CHEBI:58349"/>
        <dbReference type="ChEBI" id="CHEBI:60344"/>
        <dbReference type="EC" id="1.6.2.4"/>
    </reaction>
</comment>
<comment type="similarity">
    <text evidence="20">Belongs to the NADPH--cytochrome P450 reductase family.</text>
</comment>
<comment type="cofactor">
    <cofactor evidence="20">
        <name>FMN</name>
        <dbReference type="ChEBI" id="CHEBI:58210"/>
    </cofactor>
    <text evidence="20">Binds 1 FMN per monomer.</text>
</comment>
<dbReference type="InterPro" id="IPR029039">
    <property type="entry name" value="Flavoprotein-like_sf"/>
</dbReference>
<feature type="binding site" evidence="20">
    <location>
        <position position="540"/>
    </location>
    <ligand>
        <name>NADP(+)</name>
        <dbReference type="ChEBI" id="CHEBI:58349"/>
    </ligand>
</feature>
<comment type="similarity">
    <text evidence="20">In the N-terminal section; belongs to the flavodoxin family.</text>
</comment>
<evidence type="ECO:0000256" key="13">
    <source>
        <dbReference type="ARBA" id="ARBA00023011"/>
    </source>
</evidence>
<evidence type="ECO:0000256" key="10">
    <source>
        <dbReference type="ARBA" id="ARBA00022955"/>
    </source>
</evidence>
<dbReference type="SUPFAM" id="SSF52343">
    <property type="entry name" value="Ferredoxin reductase-like, C-terminal NADP-linked domain"/>
    <property type="match status" value="1"/>
</dbReference>
<evidence type="ECO:0000256" key="18">
    <source>
        <dbReference type="ARBA" id="ARBA00023221"/>
    </source>
</evidence>
<comment type="function">
    <text evidence="20">This enzyme is required for electron transfer from NADP to cytochrome P450 in microsomes. It can also provide electron transfer to heme oxygenase and cytochrome B5. Involved in ergosterol biosynthesis.</text>
</comment>
<evidence type="ECO:0000256" key="5">
    <source>
        <dbReference type="ARBA" id="ARBA00022692"/>
    </source>
</evidence>
<evidence type="ECO:0000256" key="12">
    <source>
        <dbReference type="ARBA" id="ARBA00023002"/>
    </source>
</evidence>
<dbReference type="PROSITE" id="PS51384">
    <property type="entry name" value="FAD_FR"/>
    <property type="match status" value="1"/>
</dbReference>
<dbReference type="GO" id="GO:0010181">
    <property type="term" value="F:FMN binding"/>
    <property type="evidence" value="ECO:0007669"/>
    <property type="project" value="UniProtKB-UniRule"/>
</dbReference>
<dbReference type="GO" id="GO:0005829">
    <property type="term" value="C:cytosol"/>
    <property type="evidence" value="ECO:0007669"/>
    <property type="project" value="TreeGrafter"/>
</dbReference>
<dbReference type="SUPFAM" id="SSF63380">
    <property type="entry name" value="Riboflavin synthase domain-like"/>
    <property type="match status" value="1"/>
</dbReference>
<evidence type="ECO:0000256" key="17">
    <source>
        <dbReference type="ARBA" id="ARBA00023166"/>
    </source>
</evidence>
<keyword evidence="15 20" id="KW-0496">Mitochondrion</keyword>
<dbReference type="PROSITE" id="PS50902">
    <property type="entry name" value="FLAVODOXIN_LIKE"/>
    <property type="match status" value="1"/>
</dbReference>
<feature type="binding site" evidence="20">
    <location>
        <position position="188"/>
    </location>
    <ligand>
        <name>FMN</name>
        <dbReference type="ChEBI" id="CHEBI:58210"/>
    </ligand>
</feature>
<keyword evidence="9 20" id="KW-0521">NADP</keyword>
<comment type="similarity">
    <text evidence="20 21">In the C-terminal section; belongs to the flavoprotein pyridine nucleotide cytochrome reductase family.</text>
</comment>
<feature type="domain" description="Flavodoxin-like" evidence="22">
    <location>
        <begin position="60"/>
        <end position="205"/>
    </location>
</feature>
<dbReference type="PRINTS" id="PR00369">
    <property type="entry name" value="FLAVODOXIN"/>
</dbReference>
<dbReference type="Gene3D" id="1.20.990.10">
    <property type="entry name" value="NADPH-cytochrome p450 Reductase, Chain A, domain 3"/>
    <property type="match status" value="1"/>
</dbReference>
<dbReference type="SUPFAM" id="SSF52218">
    <property type="entry name" value="Flavoproteins"/>
    <property type="match status" value="1"/>
</dbReference>
<dbReference type="FunFam" id="3.40.50.360:FF:000036">
    <property type="entry name" value="NADPH--cytochrome P450 reductase"/>
    <property type="match status" value="1"/>
</dbReference>
<dbReference type="HAMAP" id="MF_03212">
    <property type="entry name" value="NCPR"/>
    <property type="match status" value="1"/>
</dbReference>
<dbReference type="GO" id="GO:0050661">
    <property type="term" value="F:NADP binding"/>
    <property type="evidence" value="ECO:0007669"/>
    <property type="project" value="UniProtKB-UniRule"/>
</dbReference>
<dbReference type="InterPro" id="IPR003097">
    <property type="entry name" value="CysJ-like_FAD-binding"/>
</dbReference>
<evidence type="ECO:0000256" key="15">
    <source>
        <dbReference type="ARBA" id="ARBA00023128"/>
    </source>
</evidence>
<dbReference type="CDD" id="cd06204">
    <property type="entry name" value="CYPOR"/>
    <property type="match status" value="1"/>
</dbReference>
<keyword evidence="18 20" id="KW-0753">Steroid metabolism</keyword>
<keyword evidence="4 20" id="KW-0288">FMN</keyword>